<feature type="transmembrane region" description="Helical" evidence="1">
    <location>
        <begin position="168"/>
        <end position="190"/>
    </location>
</feature>
<protein>
    <recommendedName>
        <fullName evidence="4">Glycosyltransferase RgtA/B/C/D-like domain-containing protein</fullName>
    </recommendedName>
</protein>
<evidence type="ECO:0008006" key="4">
    <source>
        <dbReference type="Google" id="ProtNLM"/>
    </source>
</evidence>
<feature type="transmembrane region" description="Helical" evidence="1">
    <location>
        <begin position="403"/>
        <end position="422"/>
    </location>
</feature>
<feature type="transmembrane region" description="Helical" evidence="1">
    <location>
        <begin position="104"/>
        <end position="127"/>
    </location>
</feature>
<keyword evidence="1" id="KW-0812">Transmembrane</keyword>
<organism evidence="2 3">
    <name type="scientific">Candidatus Mycosynbacter amalyticus</name>
    <dbReference type="NCBI Taxonomy" id="2665156"/>
    <lineage>
        <taxon>Bacteria</taxon>
        <taxon>Candidatus Saccharimonadota</taxon>
        <taxon>Candidatus Saccharimonadota incertae sedis</taxon>
        <taxon>Candidatus Mycosynbacter</taxon>
    </lineage>
</organism>
<dbReference type="RefSeq" id="WP_260763385.1">
    <property type="nucleotide sequence ID" value="NZ_CP045921.1"/>
</dbReference>
<accession>A0A857ML64</accession>
<sequence>MIQRGNTAIWRQWWLLVAAMVGLFVSILLFYPGMRTTDTVWQLCQATGDCQLDTWHPIAMALVWSGLIYVMGGNDSGLLLLQQVFLWSGLYVFAALMFGRTRSVAKALAVFALAFVPSVLAVSGVLWKDTQMGTALLLAASLTWLLRTEYITARWLRISIATITPLLLIYAIALRVNAVAAVLPLMWLYADTLLPQGSKRRSLMVSGVTVGIAIGSLIFVSLLGYMTHAYKSSSTVTMYALDIVNIVPSDEIQRTAPANVRDKLVRISGCSLYAQPQTKLATWEECSGGFKNETGFHDAHVRRELVRYWTQVVSQHPARYMAQKVETYMQFLFPDESQMVFPRQDETKLTSRATQSILYSYTVNFGYANFRFIYAAWFWVAVSLLCAVYITRRHRRSTLYSPIIVMLASSMLNILSYAPGSIVTDARFLYWSMLATSISVLFVWFVVRNAPRSILRKTSH</sequence>
<dbReference type="EMBL" id="CP045921">
    <property type="protein sequence ID" value="QHN43323.1"/>
    <property type="molecule type" value="Genomic_DNA"/>
</dbReference>
<dbReference type="AlphaFoldDB" id="A0A857ML64"/>
<feature type="transmembrane region" description="Helical" evidence="1">
    <location>
        <begin position="428"/>
        <end position="447"/>
    </location>
</feature>
<keyword evidence="3" id="KW-1185">Reference proteome</keyword>
<keyword evidence="1" id="KW-0472">Membrane</keyword>
<feature type="transmembrane region" description="Helical" evidence="1">
    <location>
        <begin position="78"/>
        <end position="98"/>
    </location>
</feature>
<gene>
    <name evidence="2" type="ORF">GII36_05755</name>
</gene>
<keyword evidence="1" id="KW-1133">Transmembrane helix</keyword>
<evidence type="ECO:0000313" key="3">
    <source>
        <dbReference type="Proteomes" id="UP001059824"/>
    </source>
</evidence>
<name>A0A857ML64_9BACT</name>
<proteinExistence type="predicted"/>
<dbReference type="KEGG" id="mama:GII36_05755"/>
<dbReference type="Proteomes" id="UP001059824">
    <property type="component" value="Chromosome"/>
</dbReference>
<feature type="transmembrane region" description="Helical" evidence="1">
    <location>
        <begin position="134"/>
        <end position="156"/>
    </location>
</feature>
<feature type="transmembrane region" description="Helical" evidence="1">
    <location>
        <begin position="202"/>
        <end position="226"/>
    </location>
</feature>
<feature type="transmembrane region" description="Helical" evidence="1">
    <location>
        <begin position="372"/>
        <end position="391"/>
    </location>
</feature>
<reference evidence="2" key="1">
    <citation type="journal article" date="2021" name="Nat. Microbiol.">
        <title>Cocultivation of an ultrasmall environmental parasitic bacterium with lytic ability against bacteria associated with wastewater foams.</title>
        <authorList>
            <person name="Batinovic S."/>
            <person name="Rose J.J.A."/>
            <person name="Ratcliffe J."/>
            <person name="Seviour R.J."/>
            <person name="Petrovski S."/>
        </authorList>
    </citation>
    <scope>NUCLEOTIDE SEQUENCE</scope>
    <source>
        <strain evidence="2">JR1</strain>
    </source>
</reference>
<evidence type="ECO:0000313" key="2">
    <source>
        <dbReference type="EMBL" id="QHN43323.1"/>
    </source>
</evidence>
<evidence type="ECO:0000256" key="1">
    <source>
        <dbReference type="SAM" id="Phobius"/>
    </source>
</evidence>
<feature type="transmembrane region" description="Helical" evidence="1">
    <location>
        <begin position="12"/>
        <end position="34"/>
    </location>
</feature>